<reference evidence="2 3" key="1">
    <citation type="journal article" date="2017" name="BMC Genomics">
        <title>Chromosome level assembly and secondary metabolite potential of the parasitic fungus Cordyceps militaris.</title>
        <authorList>
            <person name="Kramer G.J."/>
            <person name="Nodwell J.R."/>
        </authorList>
    </citation>
    <scope>NUCLEOTIDE SEQUENCE [LARGE SCALE GENOMIC DNA]</scope>
    <source>
        <strain evidence="2 3">ATCC 34164</strain>
    </source>
</reference>
<evidence type="ECO:0000313" key="2">
    <source>
        <dbReference type="EMBL" id="ATY58537.1"/>
    </source>
</evidence>
<dbReference type="OrthoDB" id="5233988at2759"/>
<protein>
    <submittedName>
        <fullName evidence="2">Uncharacterized protein</fullName>
    </submittedName>
</protein>
<dbReference type="VEuPathDB" id="FungiDB:CCM_05678"/>
<accession>A0A2H4S5Z4</accession>
<dbReference type="AlphaFoldDB" id="A0A2H4S5Z4"/>
<sequence length="264" mass="28605">MTAHLALSILAVLAVAVRAAADDDCTSTLRITQTMFATPPYWPQCVFDPTMRWYPATETATTAVDCGGCAHLRVRTVPVVYCPFMHATAETTETTPRTVHETVCLPTPLETSTDFLQGCILTQISKPTPTATETNLPFSLPSYPHTYRYTCTFDPTNKMRFTTRALALLAAAGSTVLAKPIADDADKGPPQCTMMVPTFAPFDMSPTQRVWTTTDTVTSAVECGHCTAAQFQYMDGHGPVVFRTTTVTEATPTTVITLVCSIDS</sequence>
<feature type="chain" id="PRO_5014195470" evidence="1">
    <location>
        <begin position="22"/>
        <end position="264"/>
    </location>
</feature>
<evidence type="ECO:0000256" key="1">
    <source>
        <dbReference type="SAM" id="SignalP"/>
    </source>
</evidence>
<dbReference type="VEuPathDB" id="FungiDB:A9K55_003061"/>
<organism evidence="2 3">
    <name type="scientific">Cordyceps militaris</name>
    <name type="common">Caterpillar fungus</name>
    <name type="synonym">Clavaria militaris</name>
    <dbReference type="NCBI Taxonomy" id="73501"/>
    <lineage>
        <taxon>Eukaryota</taxon>
        <taxon>Fungi</taxon>
        <taxon>Dikarya</taxon>
        <taxon>Ascomycota</taxon>
        <taxon>Pezizomycotina</taxon>
        <taxon>Sordariomycetes</taxon>
        <taxon>Hypocreomycetidae</taxon>
        <taxon>Hypocreales</taxon>
        <taxon>Cordycipitaceae</taxon>
        <taxon>Cordyceps</taxon>
    </lineage>
</organism>
<dbReference type="Proteomes" id="UP000323067">
    <property type="component" value="Chromosome iv"/>
</dbReference>
<dbReference type="EMBL" id="CP023322">
    <property type="protein sequence ID" value="ATY58537.1"/>
    <property type="molecule type" value="Genomic_DNA"/>
</dbReference>
<name>A0A2H4S5Z4_CORMI</name>
<feature type="signal peptide" evidence="1">
    <location>
        <begin position="1"/>
        <end position="21"/>
    </location>
</feature>
<evidence type="ECO:0000313" key="3">
    <source>
        <dbReference type="Proteomes" id="UP000323067"/>
    </source>
</evidence>
<gene>
    <name evidence="2" type="ORF">A9K55_003061</name>
</gene>
<proteinExistence type="predicted"/>
<keyword evidence="1" id="KW-0732">Signal</keyword>